<dbReference type="PANTHER" id="PTHR24320">
    <property type="entry name" value="RETINOL DEHYDROGENASE"/>
    <property type="match status" value="1"/>
</dbReference>
<dbReference type="AlphaFoldDB" id="A0A150TV97"/>
<feature type="region of interest" description="Disordered" evidence="3">
    <location>
        <begin position="153"/>
        <end position="204"/>
    </location>
</feature>
<dbReference type="SUPFAM" id="SSF51735">
    <property type="entry name" value="NAD(P)-binding Rossmann-fold domains"/>
    <property type="match status" value="1"/>
</dbReference>
<dbReference type="PANTHER" id="PTHR24320:SF283">
    <property type="entry name" value="RETINOL DEHYDROGENASE 11"/>
    <property type="match status" value="1"/>
</dbReference>
<proteinExistence type="inferred from homology"/>
<evidence type="ECO:0000256" key="3">
    <source>
        <dbReference type="SAM" id="MobiDB-lite"/>
    </source>
</evidence>
<keyword evidence="2" id="KW-0560">Oxidoreductase</keyword>
<reference evidence="4 5" key="1">
    <citation type="submission" date="2014-02" db="EMBL/GenBank/DDBJ databases">
        <title>The small core and large imbalanced accessory genome model reveals a collaborative survival strategy of Sorangium cellulosum strains in nature.</title>
        <authorList>
            <person name="Han K."/>
            <person name="Peng R."/>
            <person name="Blom J."/>
            <person name="Li Y.-Z."/>
        </authorList>
    </citation>
    <scope>NUCLEOTIDE SEQUENCE [LARGE SCALE GENOMIC DNA]</scope>
    <source>
        <strain evidence="4 5">So0007-03</strain>
    </source>
</reference>
<gene>
    <name evidence="4" type="ORF">BE21_22670</name>
</gene>
<feature type="compositionally biased region" description="Basic and acidic residues" evidence="3">
    <location>
        <begin position="162"/>
        <end position="177"/>
    </location>
</feature>
<evidence type="ECO:0000256" key="1">
    <source>
        <dbReference type="ARBA" id="ARBA00006484"/>
    </source>
</evidence>
<comment type="similarity">
    <text evidence="1">Belongs to the short-chain dehydrogenases/reductases (SDR) family.</text>
</comment>
<comment type="caution">
    <text evidence="4">The sequence shown here is derived from an EMBL/GenBank/DDBJ whole genome shotgun (WGS) entry which is preliminary data.</text>
</comment>
<dbReference type="EMBL" id="JEME01000940">
    <property type="protein sequence ID" value="KYG08625.1"/>
    <property type="molecule type" value="Genomic_DNA"/>
</dbReference>
<name>A0A150TV97_SORCE</name>
<evidence type="ECO:0000313" key="4">
    <source>
        <dbReference type="EMBL" id="KYG08625.1"/>
    </source>
</evidence>
<evidence type="ECO:0000256" key="2">
    <source>
        <dbReference type="ARBA" id="ARBA00023002"/>
    </source>
</evidence>
<dbReference type="Proteomes" id="UP000075502">
    <property type="component" value="Unassembled WGS sequence"/>
</dbReference>
<protein>
    <recommendedName>
        <fullName evidence="6">Oxidoreductase</fullName>
    </recommendedName>
</protein>
<evidence type="ECO:0000313" key="5">
    <source>
        <dbReference type="Proteomes" id="UP000075502"/>
    </source>
</evidence>
<dbReference type="GO" id="GO:0016491">
    <property type="term" value="F:oxidoreductase activity"/>
    <property type="evidence" value="ECO:0007669"/>
    <property type="project" value="UniProtKB-KW"/>
</dbReference>
<evidence type="ECO:0008006" key="6">
    <source>
        <dbReference type="Google" id="ProtNLM"/>
    </source>
</evidence>
<organism evidence="4 5">
    <name type="scientific">Sorangium cellulosum</name>
    <name type="common">Polyangium cellulosum</name>
    <dbReference type="NCBI Taxonomy" id="56"/>
    <lineage>
        <taxon>Bacteria</taxon>
        <taxon>Pseudomonadati</taxon>
        <taxon>Myxococcota</taxon>
        <taxon>Polyangia</taxon>
        <taxon>Polyangiales</taxon>
        <taxon>Polyangiaceae</taxon>
        <taxon>Sorangium</taxon>
    </lineage>
</organism>
<accession>A0A150TV97</accession>
<dbReference type="InterPro" id="IPR036291">
    <property type="entry name" value="NAD(P)-bd_dom_sf"/>
</dbReference>
<sequence length="228" mass="24674">MGRSFPSSKPAPKEIARDARGYELQFATSHLGRFQLTLRLLPALRAAGGARVVNVSSGAHGLGEIRWDDPNFATGYEPTVAYAQPKKANVLFAVELARRWASEKIRGYAVHPGVVVGTTLNSAVGPEALRAMGLIDEAGEPIIAGLREEDAGARRELHRGRGHEPAPRRDRRRLPERQRRRAAGRRGEAAHSGQHPVGRDVELGRSGGREAALGAERAALARVIISRV</sequence>
<dbReference type="Gene3D" id="3.40.50.720">
    <property type="entry name" value="NAD(P)-binding Rossmann-like Domain"/>
    <property type="match status" value="1"/>
</dbReference>